<sequence length="81" mass="9190">MNKHNCILVFVWFMSVLCICIIALNGCAKRIVYKETYIPIKCDVQIPTRPSLSGDLVSDFAKALQHSEILEKDLEFCVKGK</sequence>
<organism evidence="1 2">
    <name type="scientific">Helicobacter trogontum</name>
    <dbReference type="NCBI Taxonomy" id="50960"/>
    <lineage>
        <taxon>Bacteria</taxon>
        <taxon>Pseudomonadati</taxon>
        <taxon>Campylobacterota</taxon>
        <taxon>Epsilonproteobacteria</taxon>
        <taxon>Campylobacterales</taxon>
        <taxon>Helicobacteraceae</taxon>
        <taxon>Helicobacter</taxon>
    </lineage>
</organism>
<keyword evidence="2" id="KW-1185">Reference proteome</keyword>
<evidence type="ECO:0008006" key="3">
    <source>
        <dbReference type="Google" id="ProtNLM"/>
    </source>
</evidence>
<proteinExistence type="predicted"/>
<evidence type="ECO:0000313" key="1">
    <source>
        <dbReference type="EMBL" id="GAB0173680.1"/>
    </source>
</evidence>
<comment type="caution">
    <text evidence="1">The sequence shown here is derived from an EMBL/GenBank/DDBJ whole genome shotgun (WGS) entry which is preliminary data.</text>
</comment>
<accession>A0ABQ0D610</accession>
<protein>
    <recommendedName>
        <fullName evidence="3">Lipoprotein</fullName>
    </recommendedName>
</protein>
<name>A0ABQ0D610_9HELI</name>
<evidence type="ECO:0000313" key="2">
    <source>
        <dbReference type="Proteomes" id="UP001562457"/>
    </source>
</evidence>
<dbReference type="RefSeq" id="WP_369607711.1">
    <property type="nucleotide sequence ID" value="NZ_BAAFHN010000052.1"/>
</dbReference>
<dbReference type="Proteomes" id="UP001562457">
    <property type="component" value="Unassembled WGS sequence"/>
</dbReference>
<dbReference type="EMBL" id="BAAFHN010000052">
    <property type="protein sequence ID" value="GAB0173680.1"/>
    <property type="molecule type" value="Genomic_DNA"/>
</dbReference>
<reference evidence="1 2" key="1">
    <citation type="submission" date="2024-06" db="EMBL/GenBank/DDBJ databases">
        <title>Draft genome sequence of Helicobacter trogontum NHP16-4001.</title>
        <authorList>
            <person name="Rimbara E."/>
            <person name="Suzuki M."/>
        </authorList>
    </citation>
    <scope>NUCLEOTIDE SEQUENCE [LARGE SCALE GENOMIC DNA]</scope>
    <source>
        <strain evidence="1 2">NHP16-4001</strain>
    </source>
</reference>
<gene>
    <name evidence="1" type="ORF">NHP164001_17010</name>
</gene>